<feature type="transmembrane region" description="Helical" evidence="1">
    <location>
        <begin position="100"/>
        <end position="121"/>
    </location>
</feature>
<evidence type="ECO:0000313" key="3">
    <source>
        <dbReference type="Proteomes" id="UP000813824"/>
    </source>
</evidence>
<dbReference type="Proteomes" id="UP000813824">
    <property type="component" value="Unassembled WGS sequence"/>
</dbReference>
<organism evidence="2 3">
    <name type="scientific">Cristinia sonorae</name>
    <dbReference type="NCBI Taxonomy" id="1940300"/>
    <lineage>
        <taxon>Eukaryota</taxon>
        <taxon>Fungi</taxon>
        <taxon>Dikarya</taxon>
        <taxon>Basidiomycota</taxon>
        <taxon>Agaricomycotina</taxon>
        <taxon>Agaricomycetes</taxon>
        <taxon>Agaricomycetidae</taxon>
        <taxon>Agaricales</taxon>
        <taxon>Pleurotineae</taxon>
        <taxon>Stephanosporaceae</taxon>
        <taxon>Cristinia</taxon>
    </lineage>
</organism>
<feature type="transmembrane region" description="Helical" evidence="1">
    <location>
        <begin position="160"/>
        <end position="181"/>
    </location>
</feature>
<dbReference type="EMBL" id="JAEVFJ010000002">
    <property type="protein sequence ID" value="KAH8107171.1"/>
    <property type="molecule type" value="Genomic_DNA"/>
</dbReference>
<dbReference type="AlphaFoldDB" id="A0A8K0V0I2"/>
<feature type="transmembrane region" description="Helical" evidence="1">
    <location>
        <begin position="34"/>
        <end position="54"/>
    </location>
</feature>
<keyword evidence="1" id="KW-0812">Transmembrane</keyword>
<keyword evidence="3" id="KW-1185">Reference proteome</keyword>
<evidence type="ECO:0000313" key="2">
    <source>
        <dbReference type="EMBL" id="KAH8107171.1"/>
    </source>
</evidence>
<keyword evidence="1" id="KW-1133">Transmembrane helix</keyword>
<name>A0A8K0V0I2_9AGAR</name>
<gene>
    <name evidence="2" type="ORF">BXZ70DRAFT_1004044</name>
</gene>
<comment type="caution">
    <text evidence="2">The sequence shown here is derived from an EMBL/GenBank/DDBJ whole genome shotgun (WGS) entry which is preliminary data.</text>
</comment>
<keyword evidence="1" id="KW-0472">Membrane</keyword>
<reference evidence="2" key="1">
    <citation type="journal article" date="2021" name="New Phytol.">
        <title>Evolutionary innovations through gain and loss of genes in the ectomycorrhizal Boletales.</title>
        <authorList>
            <person name="Wu G."/>
            <person name="Miyauchi S."/>
            <person name="Morin E."/>
            <person name="Kuo A."/>
            <person name="Drula E."/>
            <person name="Varga T."/>
            <person name="Kohler A."/>
            <person name="Feng B."/>
            <person name="Cao Y."/>
            <person name="Lipzen A."/>
            <person name="Daum C."/>
            <person name="Hundley H."/>
            <person name="Pangilinan J."/>
            <person name="Johnson J."/>
            <person name="Barry K."/>
            <person name="LaButti K."/>
            <person name="Ng V."/>
            <person name="Ahrendt S."/>
            <person name="Min B."/>
            <person name="Choi I.G."/>
            <person name="Park H."/>
            <person name="Plett J.M."/>
            <person name="Magnuson J."/>
            <person name="Spatafora J.W."/>
            <person name="Nagy L.G."/>
            <person name="Henrissat B."/>
            <person name="Grigoriev I.V."/>
            <person name="Yang Z.L."/>
            <person name="Xu J."/>
            <person name="Martin F.M."/>
        </authorList>
    </citation>
    <scope>NUCLEOTIDE SEQUENCE</scope>
    <source>
        <strain evidence="2">KKN 215</strain>
    </source>
</reference>
<protein>
    <submittedName>
        <fullName evidence="2">Uncharacterized protein</fullName>
    </submittedName>
</protein>
<sequence>MPISEKTLLSIEEAMPSNAAETPPPQRLTIFQRVLFSMITMYFGFFGAAVKAVLDTSLGLITVQSFKALYASYPAVELSSWDLDLHRALSYIKITVIGELMHFITIFTLVILLASILAVYYRYLQRDARQRVQGQQEKREKVRETIQSFFKLLPAPALQVYGWVMLLCLVPIGIATIRWSMDQAEWDAAASRGELQVGGYGEYEWLGWGVYGVSVVDGVIVLFVGAVVKMAMRGFYGWVRPQVVKVEDKETGGT</sequence>
<proteinExistence type="predicted"/>
<accession>A0A8K0V0I2</accession>
<evidence type="ECO:0000256" key="1">
    <source>
        <dbReference type="SAM" id="Phobius"/>
    </source>
</evidence>
<feature type="transmembrane region" description="Helical" evidence="1">
    <location>
        <begin position="205"/>
        <end position="228"/>
    </location>
</feature>